<gene>
    <name evidence="6" type="ORF">EV691_104178</name>
</gene>
<dbReference type="InterPro" id="IPR016169">
    <property type="entry name" value="FAD-bd_PCMH_sub2"/>
</dbReference>
<dbReference type="Gene3D" id="3.30.43.10">
    <property type="entry name" value="Uridine Diphospho-n-acetylenolpyruvylglucosamine Reductase, domain 2"/>
    <property type="match status" value="1"/>
</dbReference>
<dbReference type="PROSITE" id="PS51387">
    <property type="entry name" value="FAD_PCMH"/>
    <property type="match status" value="1"/>
</dbReference>
<evidence type="ECO:0000256" key="2">
    <source>
        <dbReference type="ARBA" id="ARBA00008000"/>
    </source>
</evidence>
<comment type="similarity">
    <text evidence="2">Belongs to the FAD-binding oxidoreductase/transferase type 4 family.</text>
</comment>
<sequence>MDKNLPPDFIEKIRDIVGAGGLLEDGEQMRSYLTDWRNAFRGKAALVVRPATTEEVAAVVRLCHAAEVSLVPQGGNTGLCGGSMPDDSGRQVVLSLTRMARIREVDPANATVTVEAGVVLQRLQEAAAEAGRLFPLSLGAEGSCTVGGNLATNAGGTAVLRYGNMRDLVLGLEVVLPDGTVWNGLRSLRKDNTGYDLKHLFIGSEGTLGVITAAVLKLFPALRSQATAWVALPSTEAALALIGIMRDLGGDRLTGFEMMSRQSVEFVLRHVAGCTDPFAQTHPWYVLIELGDTLPDAALGDILETALGEAFEQGLVLDAAIATSEARVAALWHLREGISEAQNHEGPSLKHDISVPVSSIPAFIERADAALQEGFPGVRIVCYGHVGDGNLHYNISKPVGAEDASFKACAEAIMHAVYEVVAAFNGSISAEHGLGQSKHHAAALYKDALELSLMKSIKQLLDPKGLMNPGKIFVS</sequence>
<dbReference type="FunFam" id="3.30.465.10:FF:000001">
    <property type="entry name" value="D-2-hydroxyglutarate dehydrogenase, mitochondrial"/>
    <property type="match status" value="1"/>
</dbReference>
<dbReference type="Gene3D" id="3.30.70.2740">
    <property type="match status" value="1"/>
</dbReference>
<protein>
    <submittedName>
        <fullName evidence="6">FAD/FMN-containing dehydrogenase</fullName>
    </submittedName>
</protein>
<evidence type="ECO:0000313" key="7">
    <source>
        <dbReference type="Proteomes" id="UP000295169"/>
    </source>
</evidence>
<feature type="domain" description="FAD-binding PCMH-type" evidence="5">
    <location>
        <begin position="40"/>
        <end position="221"/>
    </location>
</feature>
<evidence type="ECO:0000256" key="4">
    <source>
        <dbReference type="ARBA" id="ARBA00022827"/>
    </source>
</evidence>
<dbReference type="InterPro" id="IPR004113">
    <property type="entry name" value="FAD-bd_oxidored_4_C"/>
</dbReference>
<dbReference type="Gene3D" id="1.10.45.10">
    <property type="entry name" value="Vanillyl-alcohol Oxidase, Chain A, domain 4"/>
    <property type="match status" value="1"/>
</dbReference>
<name>A0A4R1PPV7_9GAMM</name>
<accession>A0A4R1PPV7</accession>
<evidence type="ECO:0000256" key="1">
    <source>
        <dbReference type="ARBA" id="ARBA00001974"/>
    </source>
</evidence>
<organism evidence="6 7">
    <name type="scientific">Azotobacter chroococcum</name>
    <dbReference type="NCBI Taxonomy" id="353"/>
    <lineage>
        <taxon>Bacteria</taxon>
        <taxon>Pseudomonadati</taxon>
        <taxon>Pseudomonadota</taxon>
        <taxon>Gammaproteobacteria</taxon>
        <taxon>Pseudomonadales</taxon>
        <taxon>Pseudomonadaceae</taxon>
        <taxon>Azotobacter</taxon>
    </lineage>
</organism>
<evidence type="ECO:0000313" key="6">
    <source>
        <dbReference type="EMBL" id="TCL33503.1"/>
    </source>
</evidence>
<dbReference type="GO" id="GO:0003824">
    <property type="term" value="F:catalytic activity"/>
    <property type="evidence" value="ECO:0007669"/>
    <property type="project" value="InterPro"/>
</dbReference>
<dbReference type="FunFam" id="1.10.45.10:FF:000001">
    <property type="entry name" value="D-lactate dehydrogenase mitochondrial"/>
    <property type="match status" value="1"/>
</dbReference>
<dbReference type="GO" id="GO:0071949">
    <property type="term" value="F:FAD binding"/>
    <property type="evidence" value="ECO:0007669"/>
    <property type="project" value="InterPro"/>
</dbReference>
<dbReference type="PANTHER" id="PTHR43716:SF2">
    <property type="entry name" value="BLL6224 PROTEIN"/>
    <property type="match status" value="1"/>
</dbReference>
<keyword evidence="4" id="KW-0274">FAD</keyword>
<dbReference type="InterPro" id="IPR036318">
    <property type="entry name" value="FAD-bd_PCMH-like_sf"/>
</dbReference>
<dbReference type="Gene3D" id="3.30.465.10">
    <property type="match status" value="1"/>
</dbReference>
<dbReference type="InterPro" id="IPR051264">
    <property type="entry name" value="FAD-oxidored/transferase_4"/>
</dbReference>
<dbReference type="Pfam" id="PF01565">
    <property type="entry name" value="FAD_binding_4"/>
    <property type="match status" value="1"/>
</dbReference>
<reference evidence="6 7" key="1">
    <citation type="submission" date="2019-03" db="EMBL/GenBank/DDBJ databases">
        <title>Genomic Encyclopedia of Type Strains, Phase IV (KMG-IV): sequencing the most valuable type-strain genomes for metagenomic binning, comparative biology and taxonomic classification.</title>
        <authorList>
            <person name="Goeker M."/>
        </authorList>
    </citation>
    <scope>NUCLEOTIDE SEQUENCE [LARGE SCALE GENOMIC DNA]</scope>
    <source>
        <strain evidence="6 7">DSM 2286</strain>
    </source>
</reference>
<dbReference type="SUPFAM" id="SSF55103">
    <property type="entry name" value="FAD-linked oxidases, C-terminal domain"/>
    <property type="match status" value="1"/>
</dbReference>
<proteinExistence type="inferred from homology"/>
<dbReference type="InterPro" id="IPR016171">
    <property type="entry name" value="Vanillyl_alc_oxidase_C-sub2"/>
</dbReference>
<dbReference type="InterPro" id="IPR006094">
    <property type="entry name" value="Oxid_FAD_bind_N"/>
</dbReference>
<dbReference type="InterPro" id="IPR016167">
    <property type="entry name" value="FAD-bd_PCMH_sub1"/>
</dbReference>
<dbReference type="AlphaFoldDB" id="A0A4R1PPV7"/>
<comment type="caution">
    <text evidence="6">The sequence shown here is derived from an EMBL/GenBank/DDBJ whole genome shotgun (WGS) entry which is preliminary data.</text>
</comment>
<dbReference type="EMBL" id="SMMU01000004">
    <property type="protein sequence ID" value="TCL33503.1"/>
    <property type="molecule type" value="Genomic_DNA"/>
</dbReference>
<comment type="cofactor">
    <cofactor evidence="1">
        <name>FAD</name>
        <dbReference type="ChEBI" id="CHEBI:57692"/>
    </cofactor>
</comment>
<dbReference type="Pfam" id="PF02913">
    <property type="entry name" value="FAD-oxidase_C"/>
    <property type="match status" value="1"/>
</dbReference>
<evidence type="ECO:0000259" key="5">
    <source>
        <dbReference type="PROSITE" id="PS51387"/>
    </source>
</evidence>
<keyword evidence="3" id="KW-0285">Flavoprotein</keyword>
<dbReference type="SUPFAM" id="SSF56176">
    <property type="entry name" value="FAD-binding/transporter-associated domain-like"/>
    <property type="match status" value="1"/>
</dbReference>
<dbReference type="GO" id="GO:0022904">
    <property type="term" value="P:respiratory electron transport chain"/>
    <property type="evidence" value="ECO:0007669"/>
    <property type="project" value="TreeGrafter"/>
</dbReference>
<dbReference type="Proteomes" id="UP000295169">
    <property type="component" value="Unassembled WGS sequence"/>
</dbReference>
<dbReference type="PANTHER" id="PTHR43716">
    <property type="entry name" value="D-2-HYDROXYGLUTARATE DEHYDROGENASE, MITOCHONDRIAL"/>
    <property type="match status" value="1"/>
</dbReference>
<dbReference type="InterPro" id="IPR016164">
    <property type="entry name" value="FAD-linked_Oxase-like_C"/>
</dbReference>
<dbReference type="InterPro" id="IPR016166">
    <property type="entry name" value="FAD-bd_PCMH"/>
</dbReference>
<evidence type="ECO:0000256" key="3">
    <source>
        <dbReference type="ARBA" id="ARBA00022630"/>
    </source>
</evidence>
<dbReference type="Gene3D" id="3.30.70.2190">
    <property type="match status" value="1"/>
</dbReference>